<dbReference type="RefSeq" id="WP_109969662.1">
    <property type="nucleotide sequence ID" value="NZ_QGMY01000011.1"/>
</dbReference>
<sequence length="544" mass="60113">MIVSLLTILFSMYLLYVVPIQGRDAEISHMKYITQEFIGLKADIDGLIINNKINLPIARSFELGTLSSVGSGALSILPVSSFIEASGTLMVNEQNDFLNVMINGSMVNLSGLPPIVSPPISNPVLELHCNSPSNCPSTPINFTISDRYYNITTQERFSINNTTVNIAITYPNNTPYFTGNASLAIPGYQPTYDLVLQTFSNIASRPLIAQKTLIENLTFPCNLTYNLLKDNALFPNNSTDYYLINPTEATPSDLYAPHTITTKVTEYPPRIGSLQYESNNRYWVNQNLLYEMGGLFLNQPTDGGSSVMLIPSIALTPFQNISQNPDPEYHLKVSINNIRIIDTEDVSGSVSAQIFSKVDKINQNIIKGTDTPSNLGTSSGSSALWKMREGDEPNARAVWLQFLSDDDRINSSDYFDSTKTADSNQMNTTAQLWKRAFDQIKTITNKTLSSSMDNNQNKDFTGWMYIFRMAKSSTSALPYSANIVIGENAKNRLSGDCPAVINDPTQASICENSLRNYLDNPGGSEFILDYMDSEVSIVMQSGAL</sequence>
<comment type="caution">
    <text evidence="1">The sequence shown here is derived from an EMBL/GenBank/DDBJ whole genome shotgun (WGS) entry which is preliminary data.</text>
</comment>
<accession>A0A2V2N217</accession>
<evidence type="ECO:0000313" key="1">
    <source>
        <dbReference type="EMBL" id="PWR70568.1"/>
    </source>
</evidence>
<gene>
    <name evidence="1" type="ORF">DK846_14335</name>
</gene>
<keyword evidence="2" id="KW-1185">Reference proteome</keyword>
<organism evidence="1 2">
    <name type="scientific">Methanospirillum lacunae</name>
    <dbReference type="NCBI Taxonomy" id="668570"/>
    <lineage>
        <taxon>Archaea</taxon>
        <taxon>Methanobacteriati</taxon>
        <taxon>Methanobacteriota</taxon>
        <taxon>Stenosarchaea group</taxon>
        <taxon>Methanomicrobia</taxon>
        <taxon>Methanomicrobiales</taxon>
        <taxon>Methanospirillaceae</taxon>
        <taxon>Methanospirillum</taxon>
    </lineage>
</organism>
<reference evidence="1 2" key="1">
    <citation type="submission" date="2018-05" db="EMBL/GenBank/DDBJ databases">
        <title>Draft genome of Methanospirillum lacunae Ki8-1.</title>
        <authorList>
            <person name="Dueholm M.S."/>
            <person name="Nielsen P.H."/>
            <person name="Bakmann L.F."/>
            <person name="Otzen D.E."/>
        </authorList>
    </citation>
    <scope>NUCLEOTIDE SEQUENCE [LARGE SCALE GENOMIC DNA]</scope>
    <source>
        <strain evidence="1 2">Ki8-1</strain>
    </source>
</reference>
<dbReference type="OrthoDB" id="117273at2157"/>
<evidence type="ECO:0000313" key="2">
    <source>
        <dbReference type="Proteomes" id="UP000245657"/>
    </source>
</evidence>
<dbReference type="EMBL" id="QGMY01000011">
    <property type="protein sequence ID" value="PWR70568.1"/>
    <property type="molecule type" value="Genomic_DNA"/>
</dbReference>
<dbReference type="AlphaFoldDB" id="A0A2V2N217"/>
<proteinExistence type="predicted"/>
<name>A0A2V2N217_9EURY</name>
<protein>
    <submittedName>
        <fullName evidence="1">Uncharacterized protein</fullName>
    </submittedName>
</protein>
<dbReference type="Proteomes" id="UP000245657">
    <property type="component" value="Unassembled WGS sequence"/>
</dbReference>